<organism evidence="1">
    <name type="scientific">viral metagenome</name>
    <dbReference type="NCBI Taxonomy" id="1070528"/>
    <lineage>
        <taxon>unclassified sequences</taxon>
        <taxon>metagenomes</taxon>
        <taxon>organismal metagenomes</taxon>
    </lineage>
</organism>
<protein>
    <submittedName>
        <fullName evidence="1">Uncharacterized protein</fullName>
    </submittedName>
</protein>
<sequence>MVIHTFGDSHSFNGWGEITNLETHHLGPKLCFSIGRDGIIIKDGYNVNNGDTVIFSFGEIDCRCHIHKHITETKNYKEIIDSIVNNYFIQIQDAVNTFDNLRTVIYNVVPPIQKHNTNENKSYPYLGTDEERKSYVLYFNSKLKQTCIEYKFLFFDVYNKYIDSNGFLNKSFSDGNVHILNGVYIKQFVEDNLL</sequence>
<evidence type="ECO:0000313" key="1">
    <source>
        <dbReference type="EMBL" id="QHU26164.1"/>
    </source>
</evidence>
<dbReference type="Gene3D" id="3.40.50.1110">
    <property type="entry name" value="SGNH hydrolase"/>
    <property type="match status" value="1"/>
</dbReference>
<accession>A0A6C0L920</accession>
<dbReference type="SUPFAM" id="SSF52266">
    <property type="entry name" value="SGNH hydrolase"/>
    <property type="match status" value="1"/>
</dbReference>
<dbReference type="AlphaFoldDB" id="A0A6C0L920"/>
<name>A0A6C0L920_9ZZZZ</name>
<dbReference type="InterPro" id="IPR036514">
    <property type="entry name" value="SGNH_hydro_sf"/>
</dbReference>
<dbReference type="EMBL" id="MN740437">
    <property type="protein sequence ID" value="QHU26164.1"/>
    <property type="molecule type" value="Genomic_DNA"/>
</dbReference>
<proteinExistence type="predicted"/>
<reference evidence="1" key="1">
    <citation type="journal article" date="2020" name="Nature">
        <title>Giant virus diversity and host interactions through global metagenomics.</title>
        <authorList>
            <person name="Schulz F."/>
            <person name="Roux S."/>
            <person name="Paez-Espino D."/>
            <person name="Jungbluth S."/>
            <person name="Walsh D.A."/>
            <person name="Denef V.J."/>
            <person name="McMahon K.D."/>
            <person name="Konstantinidis K.T."/>
            <person name="Eloe-Fadrosh E.A."/>
            <person name="Kyrpides N.C."/>
            <person name="Woyke T."/>
        </authorList>
    </citation>
    <scope>NUCLEOTIDE SEQUENCE</scope>
    <source>
        <strain evidence="1">GVMAG-M-3300027759-16</strain>
    </source>
</reference>